<reference evidence="11" key="3">
    <citation type="submission" date="2021-06" db="EMBL/GenBank/DDBJ databases">
        <title>Genomic Description and Analysis of Intracellular Bacteria, Candidatus Berkiella cookevillensis and Candidatus Berkiella aquae.</title>
        <authorList>
            <person name="Kidane D.T."/>
            <person name="Mehari Y.T."/>
            <person name="Rice F.C."/>
            <person name="Arivett B.A."/>
            <person name="Farone A.L."/>
            <person name="Berk S.G."/>
            <person name="Farone M.B."/>
        </authorList>
    </citation>
    <scope>NUCLEOTIDE SEQUENCE</scope>
    <source>
        <strain evidence="11">CC99</strain>
    </source>
</reference>
<evidence type="ECO:0000256" key="5">
    <source>
        <dbReference type="ARBA" id="ARBA00022801"/>
    </source>
</evidence>
<comment type="subcellular location">
    <subcellularLocation>
        <location evidence="2">Cell envelope</location>
    </subcellularLocation>
</comment>
<dbReference type="GO" id="GO:0006508">
    <property type="term" value="P:proteolysis"/>
    <property type="evidence" value="ECO:0007669"/>
    <property type="project" value="UniProtKB-KW"/>
</dbReference>
<evidence type="ECO:0000259" key="8">
    <source>
        <dbReference type="Pfam" id="PF01551"/>
    </source>
</evidence>
<reference evidence="11" key="2">
    <citation type="journal article" date="2016" name="Genome Announc.">
        <title>Draft Genome Sequences of Two Novel Amoeba-Resistant Intranuclear Bacteria, 'Candidatus Berkiella cookevillensis' and 'Candidatus Berkiella aquae'.</title>
        <authorList>
            <person name="Mehari Y.T."/>
            <person name="Arivett B.A."/>
            <person name="Farone A.L."/>
            <person name="Gunderson J.H."/>
            <person name="Farone M.B."/>
        </authorList>
    </citation>
    <scope>NUCLEOTIDE SEQUENCE</scope>
    <source>
        <strain evidence="11">CC99</strain>
    </source>
</reference>
<feature type="domain" description="Csd3-like second N-terminal" evidence="9">
    <location>
        <begin position="216"/>
        <end position="332"/>
    </location>
</feature>
<keyword evidence="12" id="KW-1185">Reference proteome</keyword>
<dbReference type="SUPFAM" id="SSF51261">
    <property type="entry name" value="Duplicated hybrid motif"/>
    <property type="match status" value="1"/>
</dbReference>
<organism evidence="10">
    <name type="scientific">Candidatus Berkiella cookevillensis</name>
    <dbReference type="NCBI Taxonomy" id="437022"/>
    <lineage>
        <taxon>Bacteria</taxon>
        <taxon>Pseudomonadati</taxon>
        <taxon>Pseudomonadota</taxon>
        <taxon>Gammaproteobacteria</taxon>
        <taxon>Candidatus Berkiellales</taxon>
        <taxon>Candidatus Berkiellaceae</taxon>
        <taxon>Candidatus Berkiella</taxon>
    </lineage>
</organism>
<dbReference type="InterPro" id="IPR045834">
    <property type="entry name" value="Csd3_N2"/>
</dbReference>
<evidence type="ECO:0000256" key="6">
    <source>
        <dbReference type="ARBA" id="ARBA00022833"/>
    </source>
</evidence>
<proteinExistence type="predicted"/>
<dbReference type="Gene3D" id="2.70.70.10">
    <property type="entry name" value="Glucose Permease (Domain IIA)"/>
    <property type="match status" value="1"/>
</dbReference>
<protein>
    <submittedName>
        <fullName evidence="10">Murein DD-endopeptidase MepM</fullName>
        <ecNumber evidence="10">3.4.24.-</ecNumber>
    </submittedName>
    <submittedName>
        <fullName evidence="11">Peptidoglycan DD-metalloendopeptidase family protein</fullName>
    </submittedName>
</protein>
<dbReference type="AlphaFoldDB" id="A0A0Q9YEY5"/>
<dbReference type="STRING" id="437022.CC99x_01082"/>
<dbReference type="CDD" id="cd12797">
    <property type="entry name" value="M23_peptidase"/>
    <property type="match status" value="1"/>
</dbReference>
<evidence type="ECO:0000256" key="2">
    <source>
        <dbReference type="ARBA" id="ARBA00004196"/>
    </source>
</evidence>
<dbReference type="OrthoDB" id="9805070at2"/>
<dbReference type="PANTHER" id="PTHR21666">
    <property type="entry name" value="PEPTIDASE-RELATED"/>
    <property type="match status" value="1"/>
</dbReference>
<gene>
    <name evidence="10" type="primary">mepM_1</name>
    <name evidence="10" type="ORF">CC99x_01082</name>
    <name evidence="11" type="ORF">CC99x_011060</name>
</gene>
<dbReference type="EMBL" id="LKHV02000001">
    <property type="protein sequence ID" value="MCS5709435.1"/>
    <property type="molecule type" value="Genomic_DNA"/>
</dbReference>
<dbReference type="Gene3D" id="3.10.450.350">
    <property type="match status" value="2"/>
</dbReference>
<comment type="caution">
    <text evidence="10">The sequence shown here is derived from an EMBL/GenBank/DDBJ whole genome shotgun (WGS) entry which is preliminary data.</text>
</comment>
<reference evidence="10" key="1">
    <citation type="submission" date="2015-09" db="EMBL/GenBank/DDBJ databases">
        <title>Draft Genome Sequences of Two Novel Amoeba-resistant Intranuclear Bacteria, Candidatus Berkiella cookevillensis and Candidatus Berkiella aquae.</title>
        <authorList>
            <person name="Mehari Y.T."/>
            <person name="Arivett B.A."/>
            <person name="Farone A.L."/>
            <person name="Gunderson J.H."/>
            <person name="Farone M.B."/>
        </authorList>
    </citation>
    <scope>NUCLEOTIDE SEQUENCE [LARGE SCALE GENOMIC DNA]</scope>
    <source>
        <strain evidence="10">CC99</strain>
    </source>
</reference>
<dbReference type="FunFam" id="2.70.70.10:FF:000002">
    <property type="entry name" value="Murein DD-endopeptidase MepM"/>
    <property type="match status" value="1"/>
</dbReference>
<sequence>MQVIRHIKTDFKNSVSAISKTRKRKVSHWKWPLAIGLLLFAVVWRSAQWWSTTSIDNPTFDEESLSFSVAVPDFPSVNSSDEMLDYEQNTTEPAEEVSSETKSKTIDPELISSVAKLSSQSFTIQPGGNLAHYFQQANVSAVELHEVLNTVKHAQQLKKIQPGQELNFEFDLENKLKNLCLKIDGFKSLLIKRDSNNTFTSEIINKPVERKTSYGSSKITDSLYMAGKKAKLTDKLIMELAKIFAYDIDFALDIRPGDAFRVLFEEQYVEGEKIGVGPILAAEFTSQGKKYHAFYYKDADGNSGYYGADGNSLKKAFIRTPVEYTRISSHFNLNRKHPILHKIRAHKGVDYAAPHGTPVKAAGNGKIIFVGKKGGYGNTIILQHGSQYSTLYGHLSRFAKDLKVGKPVKQGQLIGYVGSTGLASGPHLHYEFRINNVHKNPLTVTLPNANGVPDNRKREYIKQTQSYLAVMDTYERVQFATNEVANKG</sequence>
<evidence type="ECO:0000256" key="4">
    <source>
        <dbReference type="ARBA" id="ARBA00022723"/>
    </source>
</evidence>
<dbReference type="Pfam" id="PF01551">
    <property type="entry name" value="Peptidase_M23"/>
    <property type="match status" value="1"/>
</dbReference>
<dbReference type="GO" id="GO:0046872">
    <property type="term" value="F:metal ion binding"/>
    <property type="evidence" value="ECO:0007669"/>
    <property type="project" value="UniProtKB-KW"/>
</dbReference>
<keyword evidence="6" id="KW-0862">Zinc</keyword>
<dbReference type="GO" id="GO:0004222">
    <property type="term" value="F:metalloendopeptidase activity"/>
    <property type="evidence" value="ECO:0007669"/>
    <property type="project" value="TreeGrafter"/>
</dbReference>
<comment type="cofactor">
    <cofactor evidence="1">
        <name>Zn(2+)</name>
        <dbReference type="ChEBI" id="CHEBI:29105"/>
    </cofactor>
</comment>
<evidence type="ECO:0000313" key="12">
    <source>
        <dbReference type="Proteomes" id="UP000051494"/>
    </source>
</evidence>
<dbReference type="PATRIC" id="fig|1590042.3.peg.1097"/>
<dbReference type="Pfam" id="PF19425">
    <property type="entry name" value="Csd3_N2"/>
    <property type="match status" value="1"/>
</dbReference>
<dbReference type="EMBL" id="LKHV01000004">
    <property type="protein sequence ID" value="KRG19085.1"/>
    <property type="molecule type" value="Genomic_DNA"/>
</dbReference>
<evidence type="ECO:0000256" key="3">
    <source>
        <dbReference type="ARBA" id="ARBA00022670"/>
    </source>
</evidence>
<keyword evidence="7" id="KW-0482">Metalloprotease</keyword>
<evidence type="ECO:0000313" key="10">
    <source>
        <dbReference type="EMBL" id="KRG19085.1"/>
    </source>
</evidence>
<keyword evidence="4" id="KW-0479">Metal-binding</keyword>
<evidence type="ECO:0000313" key="11">
    <source>
        <dbReference type="EMBL" id="MCS5709435.1"/>
    </source>
</evidence>
<dbReference type="PANTHER" id="PTHR21666:SF288">
    <property type="entry name" value="CELL DIVISION PROTEIN YTFB"/>
    <property type="match status" value="1"/>
</dbReference>
<evidence type="ECO:0000259" key="9">
    <source>
        <dbReference type="Pfam" id="PF19425"/>
    </source>
</evidence>
<dbReference type="EC" id="3.4.24.-" evidence="10"/>
<keyword evidence="5 10" id="KW-0378">Hydrolase</keyword>
<dbReference type="RefSeq" id="WP_057624195.1">
    <property type="nucleotide sequence ID" value="NZ_LKHV02000001.1"/>
</dbReference>
<name>A0A0Q9YEY5_9GAMM</name>
<feature type="domain" description="M23ase beta-sheet core" evidence="8">
    <location>
        <begin position="345"/>
        <end position="441"/>
    </location>
</feature>
<dbReference type="InterPro" id="IPR016047">
    <property type="entry name" value="M23ase_b-sheet_dom"/>
</dbReference>
<dbReference type="GO" id="GO:0030313">
    <property type="term" value="C:cell envelope"/>
    <property type="evidence" value="ECO:0007669"/>
    <property type="project" value="UniProtKB-SubCell"/>
</dbReference>
<accession>A0A0Q9YEY5</accession>
<dbReference type="InterPro" id="IPR050570">
    <property type="entry name" value="Cell_wall_metabolism_enzyme"/>
</dbReference>
<evidence type="ECO:0000256" key="7">
    <source>
        <dbReference type="ARBA" id="ARBA00023049"/>
    </source>
</evidence>
<evidence type="ECO:0000256" key="1">
    <source>
        <dbReference type="ARBA" id="ARBA00001947"/>
    </source>
</evidence>
<keyword evidence="3" id="KW-0645">Protease</keyword>
<dbReference type="InterPro" id="IPR011055">
    <property type="entry name" value="Dup_hybrid_motif"/>
</dbReference>
<dbReference type="Proteomes" id="UP000051494">
    <property type="component" value="Unassembled WGS sequence"/>
</dbReference>